<dbReference type="Proteomes" id="UP000887013">
    <property type="component" value="Unassembled WGS sequence"/>
</dbReference>
<name>A0A8X6PV92_NEPPI</name>
<dbReference type="EMBL" id="BMAW01073381">
    <property type="protein sequence ID" value="GFT87563.1"/>
    <property type="molecule type" value="Genomic_DNA"/>
</dbReference>
<sequence length="39" mass="4492">EASDHIDEEPRMRSWEKDADSGFNPHPVVQVNISPKEED</sequence>
<dbReference type="AlphaFoldDB" id="A0A8X6PV92"/>
<keyword evidence="3" id="KW-1185">Reference proteome</keyword>
<protein>
    <submittedName>
        <fullName evidence="2">Uncharacterized protein</fullName>
    </submittedName>
</protein>
<evidence type="ECO:0000313" key="2">
    <source>
        <dbReference type="EMBL" id="GFT87563.1"/>
    </source>
</evidence>
<feature type="compositionally biased region" description="Basic and acidic residues" evidence="1">
    <location>
        <begin position="1"/>
        <end position="20"/>
    </location>
</feature>
<gene>
    <name evidence="2" type="ORF">NPIL_581981</name>
</gene>
<evidence type="ECO:0000256" key="1">
    <source>
        <dbReference type="SAM" id="MobiDB-lite"/>
    </source>
</evidence>
<evidence type="ECO:0000313" key="3">
    <source>
        <dbReference type="Proteomes" id="UP000887013"/>
    </source>
</evidence>
<feature type="non-terminal residue" evidence="2">
    <location>
        <position position="1"/>
    </location>
</feature>
<comment type="caution">
    <text evidence="2">The sequence shown here is derived from an EMBL/GenBank/DDBJ whole genome shotgun (WGS) entry which is preliminary data.</text>
</comment>
<organism evidence="2 3">
    <name type="scientific">Nephila pilipes</name>
    <name type="common">Giant wood spider</name>
    <name type="synonym">Nephila maculata</name>
    <dbReference type="NCBI Taxonomy" id="299642"/>
    <lineage>
        <taxon>Eukaryota</taxon>
        <taxon>Metazoa</taxon>
        <taxon>Ecdysozoa</taxon>
        <taxon>Arthropoda</taxon>
        <taxon>Chelicerata</taxon>
        <taxon>Arachnida</taxon>
        <taxon>Araneae</taxon>
        <taxon>Araneomorphae</taxon>
        <taxon>Entelegynae</taxon>
        <taxon>Araneoidea</taxon>
        <taxon>Nephilidae</taxon>
        <taxon>Nephila</taxon>
    </lineage>
</organism>
<accession>A0A8X6PV92</accession>
<reference evidence="2" key="1">
    <citation type="submission" date="2020-08" db="EMBL/GenBank/DDBJ databases">
        <title>Multicomponent nature underlies the extraordinary mechanical properties of spider dragline silk.</title>
        <authorList>
            <person name="Kono N."/>
            <person name="Nakamura H."/>
            <person name="Mori M."/>
            <person name="Yoshida Y."/>
            <person name="Ohtoshi R."/>
            <person name="Malay A.D."/>
            <person name="Moran D.A.P."/>
            <person name="Tomita M."/>
            <person name="Numata K."/>
            <person name="Arakawa K."/>
        </authorList>
    </citation>
    <scope>NUCLEOTIDE SEQUENCE</scope>
</reference>
<proteinExistence type="predicted"/>
<feature type="region of interest" description="Disordered" evidence="1">
    <location>
        <begin position="1"/>
        <end position="39"/>
    </location>
</feature>